<protein>
    <submittedName>
        <fullName evidence="2">Uncharacterized protein</fullName>
    </submittedName>
</protein>
<gene>
    <name evidence="2" type="ORF">GCM10009665_17570</name>
</gene>
<evidence type="ECO:0000313" key="2">
    <source>
        <dbReference type="EMBL" id="GAA1227558.1"/>
    </source>
</evidence>
<organism evidence="2 3">
    <name type="scientific">Kitasatospora nipponensis</name>
    <dbReference type="NCBI Taxonomy" id="258049"/>
    <lineage>
        <taxon>Bacteria</taxon>
        <taxon>Bacillati</taxon>
        <taxon>Actinomycetota</taxon>
        <taxon>Actinomycetes</taxon>
        <taxon>Kitasatosporales</taxon>
        <taxon>Streptomycetaceae</taxon>
        <taxon>Kitasatospora</taxon>
    </lineage>
</organism>
<comment type="caution">
    <text evidence="2">The sequence shown here is derived from an EMBL/GenBank/DDBJ whole genome shotgun (WGS) entry which is preliminary data.</text>
</comment>
<reference evidence="3" key="1">
    <citation type="journal article" date="2019" name="Int. J. Syst. Evol. Microbiol.">
        <title>The Global Catalogue of Microorganisms (GCM) 10K type strain sequencing project: providing services to taxonomists for standard genome sequencing and annotation.</title>
        <authorList>
            <consortium name="The Broad Institute Genomics Platform"/>
            <consortium name="The Broad Institute Genome Sequencing Center for Infectious Disease"/>
            <person name="Wu L."/>
            <person name="Ma J."/>
        </authorList>
    </citation>
    <scope>NUCLEOTIDE SEQUENCE [LARGE SCALE GENOMIC DNA]</scope>
    <source>
        <strain evidence="3">JCM 13004</strain>
    </source>
</reference>
<accession>A0ABP4GRW0</accession>
<sequence>MHGAATRFYNDALECAAIAAGVLILVDLPQPCDYAAEGYRVLWTLCGVGIGLIVMLPAGLLAKHTAKAPSSVPTAGC</sequence>
<keyword evidence="1" id="KW-0812">Transmembrane</keyword>
<evidence type="ECO:0000313" key="3">
    <source>
        <dbReference type="Proteomes" id="UP001500037"/>
    </source>
</evidence>
<evidence type="ECO:0000256" key="1">
    <source>
        <dbReference type="SAM" id="Phobius"/>
    </source>
</evidence>
<name>A0ABP4GRW0_9ACTN</name>
<keyword evidence="1" id="KW-0472">Membrane</keyword>
<feature type="transmembrane region" description="Helical" evidence="1">
    <location>
        <begin position="12"/>
        <end position="29"/>
    </location>
</feature>
<dbReference type="EMBL" id="BAAALF010000020">
    <property type="protein sequence ID" value="GAA1227558.1"/>
    <property type="molecule type" value="Genomic_DNA"/>
</dbReference>
<keyword evidence="3" id="KW-1185">Reference proteome</keyword>
<keyword evidence="1" id="KW-1133">Transmembrane helix</keyword>
<dbReference type="Proteomes" id="UP001500037">
    <property type="component" value="Unassembled WGS sequence"/>
</dbReference>
<proteinExistence type="predicted"/>
<feature type="transmembrane region" description="Helical" evidence="1">
    <location>
        <begin position="41"/>
        <end position="62"/>
    </location>
</feature>